<name>A0A0A9GJ23_ARUDO</name>
<evidence type="ECO:0000313" key="1">
    <source>
        <dbReference type="EMBL" id="JAE23439.1"/>
    </source>
</evidence>
<reference evidence="1" key="2">
    <citation type="journal article" date="2015" name="Data Brief">
        <title>Shoot transcriptome of the giant reed, Arundo donax.</title>
        <authorList>
            <person name="Barrero R.A."/>
            <person name="Guerrero F.D."/>
            <person name="Moolhuijzen P."/>
            <person name="Goolsby J.A."/>
            <person name="Tidwell J."/>
            <person name="Bellgard S.E."/>
            <person name="Bellgard M.I."/>
        </authorList>
    </citation>
    <scope>NUCLEOTIDE SEQUENCE</scope>
    <source>
        <tissue evidence="1">Shoot tissue taken approximately 20 cm above the soil surface</tissue>
    </source>
</reference>
<organism evidence="1">
    <name type="scientific">Arundo donax</name>
    <name type="common">Giant reed</name>
    <name type="synonym">Donax arundinaceus</name>
    <dbReference type="NCBI Taxonomy" id="35708"/>
    <lineage>
        <taxon>Eukaryota</taxon>
        <taxon>Viridiplantae</taxon>
        <taxon>Streptophyta</taxon>
        <taxon>Embryophyta</taxon>
        <taxon>Tracheophyta</taxon>
        <taxon>Spermatophyta</taxon>
        <taxon>Magnoliopsida</taxon>
        <taxon>Liliopsida</taxon>
        <taxon>Poales</taxon>
        <taxon>Poaceae</taxon>
        <taxon>PACMAD clade</taxon>
        <taxon>Arundinoideae</taxon>
        <taxon>Arundineae</taxon>
        <taxon>Arundo</taxon>
    </lineage>
</organism>
<proteinExistence type="predicted"/>
<protein>
    <submittedName>
        <fullName evidence="1">Uncharacterized protein</fullName>
    </submittedName>
</protein>
<reference evidence="1" key="1">
    <citation type="submission" date="2014-09" db="EMBL/GenBank/DDBJ databases">
        <authorList>
            <person name="Magalhaes I.L.F."/>
            <person name="Oliveira U."/>
            <person name="Santos F.R."/>
            <person name="Vidigal T.H.D.A."/>
            <person name="Brescovit A.D."/>
            <person name="Santos A.J."/>
        </authorList>
    </citation>
    <scope>NUCLEOTIDE SEQUENCE</scope>
    <source>
        <tissue evidence="1">Shoot tissue taken approximately 20 cm above the soil surface</tissue>
    </source>
</reference>
<dbReference type="AlphaFoldDB" id="A0A0A9GJ23"/>
<dbReference type="EMBL" id="GBRH01174457">
    <property type="protein sequence ID" value="JAE23439.1"/>
    <property type="molecule type" value="Transcribed_RNA"/>
</dbReference>
<accession>A0A0A9GJ23</accession>
<sequence>MLFQFSSVHPFLKVFQHMLIQSCHSYHLAKDWNLIPFGQCLKSSHEHWDIPANHLLFCQGHLLQSN</sequence>